<dbReference type="AlphaFoldDB" id="A0A1H6XUM2"/>
<organism evidence="1 2">
    <name type="scientific">Demequina mangrovi</name>
    <dbReference type="NCBI Taxonomy" id="1043493"/>
    <lineage>
        <taxon>Bacteria</taxon>
        <taxon>Bacillati</taxon>
        <taxon>Actinomycetota</taxon>
        <taxon>Actinomycetes</taxon>
        <taxon>Micrococcales</taxon>
        <taxon>Demequinaceae</taxon>
        <taxon>Demequina</taxon>
    </lineage>
</organism>
<gene>
    <name evidence="1" type="ORF">SAMN05421637_1429</name>
</gene>
<protein>
    <recommendedName>
        <fullName evidence="3">TadE-like protein</fullName>
    </recommendedName>
</protein>
<evidence type="ECO:0000313" key="1">
    <source>
        <dbReference type="EMBL" id="SEJ32721.1"/>
    </source>
</evidence>
<accession>A0A1H6XUM2</accession>
<evidence type="ECO:0008006" key="3">
    <source>
        <dbReference type="Google" id="ProtNLM"/>
    </source>
</evidence>
<evidence type="ECO:0000313" key="2">
    <source>
        <dbReference type="Proteomes" id="UP000183315"/>
    </source>
</evidence>
<reference evidence="2" key="1">
    <citation type="submission" date="2016-10" db="EMBL/GenBank/DDBJ databases">
        <authorList>
            <person name="Varghese N."/>
        </authorList>
    </citation>
    <scope>NUCLEOTIDE SEQUENCE [LARGE SCALE GENOMIC DNA]</scope>
    <source>
        <strain evidence="2">DSM 24868</strain>
    </source>
</reference>
<dbReference type="EMBL" id="FNZI01000003">
    <property type="protein sequence ID" value="SEJ32721.1"/>
    <property type="molecule type" value="Genomic_DNA"/>
</dbReference>
<dbReference type="Proteomes" id="UP000183315">
    <property type="component" value="Unassembled WGS sequence"/>
</dbReference>
<name>A0A1H6XUM2_9MICO</name>
<dbReference type="STRING" id="1043493.SAMN05421637_1429"/>
<sequence>MLVAALVVAVALGVLHLVLAAHLRSTMAACAAEGARVAAVSRQGDDAGASRAFACAEASLGADLAVDVAHVETAGRDTVRVTVSGRMPALSLWRGGAVEAAGRALVEGDHER</sequence>
<proteinExistence type="predicted"/>
<keyword evidence="2" id="KW-1185">Reference proteome</keyword>